<accession>A0A1Y3XWH3</accession>
<evidence type="ECO:0000313" key="4">
    <source>
        <dbReference type="Proteomes" id="UP000195781"/>
    </source>
</evidence>
<feature type="transmembrane region" description="Helical" evidence="2">
    <location>
        <begin position="6"/>
        <end position="26"/>
    </location>
</feature>
<evidence type="ECO:0008006" key="5">
    <source>
        <dbReference type="Google" id="ProtNLM"/>
    </source>
</evidence>
<evidence type="ECO:0000256" key="1">
    <source>
        <dbReference type="SAM" id="MobiDB-lite"/>
    </source>
</evidence>
<sequence length="221" mass="25902">MRPEVIVFLVFLLVYFVATTLLRRYYEVKVEMLYATGLFDDCFDTLNKLLPRILFPTYKQYQWRFMVHDARGERELATRMIELMLRMRSSKKRHAQTVALAFNYYVSIEDKKRAKELLQEAKGVCDESVVKDMQLTYDIMLGNRHDCIERMEELVDTAAPEARAKLYMLIAKQYRNAGNREKARYYEGLLKQFIAENSMPRPKGAQAEEKPGEPSETADGK</sequence>
<protein>
    <recommendedName>
        <fullName evidence="5">Tetratricopeptide repeat protein</fullName>
    </recommendedName>
</protein>
<proteinExistence type="predicted"/>
<evidence type="ECO:0000256" key="2">
    <source>
        <dbReference type="SAM" id="Phobius"/>
    </source>
</evidence>
<dbReference type="OrthoDB" id="3190682at2"/>
<keyword evidence="2" id="KW-0472">Membrane</keyword>
<comment type="caution">
    <text evidence="3">The sequence shown here is derived from an EMBL/GenBank/DDBJ whole genome shotgun (WGS) entry which is preliminary data.</text>
</comment>
<dbReference type="EMBL" id="NFIE01000001">
    <property type="protein sequence ID" value="OUN89865.1"/>
    <property type="molecule type" value="Genomic_DNA"/>
</dbReference>
<keyword evidence="2" id="KW-0812">Transmembrane</keyword>
<keyword evidence="4" id="KW-1185">Reference proteome</keyword>
<gene>
    <name evidence="3" type="ORF">B5G02_00485</name>
</gene>
<name>A0A1Y3XWH3_9ACTN</name>
<dbReference type="RefSeq" id="WP_094334746.1">
    <property type="nucleotide sequence ID" value="NZ_NFIE01000001.1"/>
</dbReference>
<dbReference type="AlphaFoldDB" id="A0A1Y3XWH3"/>
<reference evidence="4" key="1">
    <citation type="submission" date="2017-04" db="EMBL/GenBank/DDBJ databases">
        <title>Function of individual gut microbiota members based on whole genome sequencing of pure cultures obtained from chicken caecum.</title>
        <authorList>
            <person name="Medvecky M."/>
            <person name="Cejkova D."/>
            <person name="Polansky O."/>
            <person name="Karasova D."/>
            <person name="Kubasova T."/>
            <person name="Cizek A."/>
            <person name="Rychlik I."/>
        </authorList>
    </citation>
    <scope>NUCLEOTIDE SEQUENCE [LARGE SCALE GENOMIC DNA]</scope>
    <source>
        <strain evidence="4">An5</strain>
    </source>
</reference>
<feature type="compositionally biased region" description="Basic and acidic residues" evidence="1">
    <location>
        <begin position="206"/>
        <end position="221"/>
    </location>
</feature>
<organism evidence="3 4">
    <name type="scientific">[Collinsella] massiliensis</name>
    <dbReference type="NCBI Taxonomy" id="1232426"/>
    <lineage>
        <taxon>Bacteria</taxon>
        <taxon>Bacillati</taxon>
        <taxon>Actinomycetota</taxon>
        <taxon>Coriobacteriia</taxon>
        <taxon>Coriobacteriales</taxon>
        <taxon>Coriobacteriaceae</taxon>
        <taxon>Enorma</taxon>
    </lineage>
</organism>
<keyword evidence="2" id="KW-1133">Transmembrane helix</keyword>
<dbReference type="Proteomes" id="UP000195781">
    <property type="component" value="Unassembled WGS sequence"/>
</dbReference>
<evidence type="ECO:0000313" key="3">
    <source>
        <dbReference type="EMBL" id="OUN89865.1"/>
    </source>
</evidence>
<feature type="region of interest" description="Disordered" evidence="1">
    <location>
        <begin position="197"/>
        <end position="221"/>
    </location>
</feature>